<protein>
    <recommendedName>
        <fullName evidence="3">AB hydrolase-1 domain-containing protein</fullName>
    </recommendedName>
</protein>
<evidence type="ECO:0000256" key="1">
    <source>
        <dbReference type="SAM" id="MobiDB-lite"/>
    </source>
</evidence>
<dbReference type="SUPFAM" id="SSF53474">
    <property type="entry name" value="alpha/beta-Hydrolases"/>
    <property type="match status" value="1"/>
</dbReference>
<dbReference type="InterPro" id="IPR029058">
    <property type="entry name" value="AB_hydrolase_fold"/>
</dbReference>
<feature type="transmembrane region" description="Helical" evidence="2">
    <location>
        <begin position="7"/>
        <end position="28"/>
    </location>
</feature>
<sequence>MQIRYGGILLLVVVFISFLVYFGLLPIMYTPLQILELLFMGWIIIEVAFYGLFRSQLRNMQWLSTPPVVLQPQRRRIFDQVLRALSVETDKDAKHLPTFISGWFFGAPAEKVWRGNIAQFLAWSLWYRFPAALDEEEREELEGYIRELEEIQGSQFKEGFNHEVKAIRLSLDQLNALHRPLFVYAIVKGMDWAASHVLRLAGYELRCIGGFNYWYRSAAPGSPPRYPVVFVHGLGHGLVYYLELLGALRGERPLFLLELRYVSSRVWEHIPSVKRTVEAVHTILTENNFTRAIFIGHSYGSIAVSWCIKYKPEMVQSAMLIDPISLLLCLPKVAHNFVYKEPQTAFQWIRYVFLSRELGISRVMSRAFWWQSNALFLDDVPCFPRTAKAETANSRDLTRLRDLKPCTRPACCVRQLVAKETELELWTVVEEDHDGKEKGAPEEQQKNERRRSSRLKTEGSLRDFTLWKTALEVLEAPDKGGASACLTVDYNDPPLALRKRDRQLTAISNRHLRERASPAHWTPKDGPPPALIPPFAPASLAGPRTLSTLPFFREQAPLDASLHKQKTGCFGDLTDEGMAEKEKEKKRESLKPLPSEVLLFNEDSQEAEEECDCERMKLAIVLSESDSLVPSPEILNHFRLYRDSLGRGRVRALFFQGHEHAQFLTDDAARDEVLGLLPWLDADS</sequence>
<name>A0A0G4HL36_9ALVE</name>
<dbReference type="EMBL" id="CDMZ01003033">
    <property type="protein sequence ID" value="CEM44853.1"/>
    <property type="molecule type" value="Genomic_DNA"/>
</dbReference>
<evidence type="ECO:0000256" key="2">
    <source>
        <dbReference type="SAM" id="Phobius"/>
    </source>
</evidence>
<dbReference type="VEuPathDB" id="CryptoDB:Cvel_28662"/>
<dbReference type="Pfam" id="PF00561">
    <property type="entry name" value="Abhydrolase_1"/>
    <property type="match status" value="1"/>
</dbReference>
<dbReference type="PANTHER" id="PTHR37471:SF1">
    <property type="entry name" value="AB HYDROLASE-1 DOMAIN-CONTAINING PROTEIN"/>
    <property type="match status" value="1"/>
</dbReference>
<accession>A0A0G4HL36</accession>
<keyword evidence="2" id="KW-0472">Membrane</keyword>
<evidence type="ECO:0000313" key="4">
    <source>
        <dbReference type="EMBL" id="CEM44853.1"/>
    </source>
</evidence>
<feature type="region of interest" description="Disordered" evidence="1">
    <location>
        <begin position="430"/>
        <end position="455"/>
    </location>
</feature>
<feature type="domain" description="AB hydrolase-1" evidence="3">
    <location>
        <begin position="226"/>
        <end position="337"/>
    </location>
</feature>
<proteinExistence type="predicted"/>
<dbReference type="PANTHER" id="PTHR37471">
    <property type="entry name" value="UNNAMED PRODUCT"/>
    <property type="match status" value="1"/>
</dbReference>
<feature type="transmembrane region" description="Helical" evidence="2">
    <location>
        <begin position="34"/>
        <end position="53"/>
    </location>
</feature>
<keyword evidence="2" id="KW-1133">Transmembrane helix</keyword>
<feature type="compositionally biased region" description="Basic and acidic residues" evidence="1">
    <location>
        <begin position="433"/>
        <end position="447"/>
    </location>
</feature>
<organism evidence="4">
    <name type="scientific">Chromera velia CCMP2878</name>
    <dbReference type="NCBI Taxonomy" id="1169474"/>
    <lineage>
        <taxon>Eukaryota</taxon>
        <taxon>Sar</taxon>
        <taxon>Alveolata</taxon>
        <taxon>Colpodellida</taxon>
        <taxon>Chromeraceae</taxon>
        <taxon>Chromera</taxon>
    </lineage>
</organism>
<dbReference type="Gene3D" id="3.40.50.1820">
    <property type="entry name" value="alpha/beta hydrolase"/>
    <property type="match status" value="1"/>
</dbReference>
<reference evidence="4" key="1">
    <citation type="submission" date="2014-11" db="EMBL/GenBank/DDBJ databases">
        <authorList>
            <person name="Otto D Thomas"/>
            <person name="Naeem Raeece"/>
        </authorList>
    </citation>
    <scope>NUCLEOTIDE SEQUENCE</scope>
</reference>
<dbReference type="AlphaFoldDB" id="A0A0G4HL36"/>
<dbReference type="InterPro" id="IPR000073">
    <property type="entry name" value="AB_hydrolase_1"/>
</dbReference>
<keyword evidence="2" id="KW-0812">Transmembrane</keyword>
<gene>
    <name evidence="4" type="ORF">Cvel_28662</name>
</gene>
<evidence type="ECO:0000259" key="3">
    <source>
        <dbReference type="Pfam" id="PF00561"/>
    </source>
</evidence>